<dbReference type="Proteomes" id="UP000284417">
    <property type="component" value="Unassembled WGS sequence"/>
</dbReference>
<dbReference type="SMART" id="SM00671">
    <property type="entry name" value="SEL1"/>
    <property type="match status" value="2"/>
</dbReference>
<dbReference type="RefSeq" id="WP_118408682.1">
    <property type="nucleotide sequence ID" value="NZ_JAIWWH010000042.1"/>
</dbReference>
<evidence type="ECO:0000313" key="1">
    <source>
        <dbReference type="EMBL" id="RHK90840.1"/>
    </source>
</evidence>
<gene>
    <name evidence="1" type="ORF">DW042_21175</name>
</gene>
<proteinExistence type="predicted"/>
<reference evidence="1 2" key="1">
    <citation type="submission" date="2018-08" db="EMBL/GenBank/DDBJ databases">
        <title>A genome reference for cultivated species of the human gut microbiota.</title>
        <authorList>
            <person name="Zou Y."/>
            <person name="Xue W."/>
            <person name="Luo G."/>
        </authorList>
    </citation>
    <scope>NUCLEOTIDE SEQUENCE [LARGE SCALE GENOMIC DNA]</scope>
    <source>
        <strain evidence="1 2">AF39-6AC</strain>
    </source>
</reference>
<comment type="caution">
    <text evidence="1">The sequence shown here is derived from an EMBL/GenBank/DDBJ whole genome shotgun (WGS) entry which is preliminary data.</text>
</comment>
<accession>A0A415HFB6</accession>
<dbReference type="Pfam" id="PF08238">
    <property type="entry name" value="Sel1"/>
    <property type="match status" value="2"/>
</dbReference>
<name>A0A415HFB6_9BACE</name>
<protein>
    <submittedName>
        <fullName evidence="1">Sel1 repeat family protein</fullName>
    </submittedName>
</protein>
<organism evidence="1 2">
    <name type="scientific">Bacteroides xylanisolvens</name>
    <dbReference type="NCBI Taxonomy" id="371601"/>
    <lineage>
        <taxon>Bacteria</taxon>
        <taxon>Pseudomonadati</taxon>
        <taxon>Bacteroidota</taxon>
        <taxon>Bacteroidia</taxon>
        <taxon>Bacteroidales</taxon>
        <taxon>Bacteroidaceae</taxon>
        <taxon>Bacteroides</taxon>
    </lineage>
</organism>
<sequence length="167" mass="18977">MKTNLSKEMDSEMLFELVRKADTDKDAAFKLGVMYLNGNNVCQDTQRALFYFQQASELGHSGVEAIYAYLYKCGAPNFEPNLFKAAEYFELAGFSHNGDEVVDETLLWEAVNIWFNGGIAGTALSEQRGLELLDIMEEKEIYYAAKVVQDFHAYQAERKTRLADLPF</sequence>
<dbReference type="InterPro" id="IPR011990">
    <property type="entry name" value="TPR-like_helical_dom_sf"/>
</dbReference>
<dbReference type="InterPro" id="IPR006597">
    <property type="entry name" value="Sel1-like"/>
</dbReference>
<dbReference type="Gene3D" id="1.25.40.10">
    <property type="entry name" value="Tetratricopeptide repeat domain"/>
    <property type="match status" value="1"/>
</dbReference>
<dbReference type="EMBL" id="QROC01000038">
    <property type="protein sequence ID" value="RHK90840.1"/>
    <property type="molecule type" value="Genomic_DNA"/>
</dbReference>
<dbReference type="SUPFAM" id="SSF81901">
    <property type="entry name" value="HCP-like"/>
    <property type="match status" value="1"/>
</dbReference>
<dbReference type="AlphaFoldDB" id="A0A415HFB6"/>
<evidence type="ECO:0000313" key="2">
    <source>
        <dbReference type="Proteomes" id="UP000284417"/>
    </source>
</evidence>